<protein>
    <submittedName>
        <fullName evidence="2">DUF3575 domain-containing protein</fullName>
    </submittedName>
</protein>
<evidence type="ECO:0000256" key="1">
    <source>
        <dbReference type="SAM" id="SignalP"/>
    </source>
</evidence>
<organism evidence="2 3">
    <name type="scientific">Paenimyroides aestuarii</name>
    <dbReference type="NCBI Taxonomy" id="2968490"/>
    <lineage>
        <taxon>Bacteria</taxon>
        <taxon>Pseudomonadati</taxon>
        <taxon>Bacteroidota</taxon>
        <taxon>Flavobacteriia</taxon>
        <taxon>Flavobacteriales</taxon>
        <taxon>Flavobacteriaceae</taxon>
        <taxon>Paenimyroides</taxon>
    </lineage>
</organism>
<reference evidence="2 3" key="1">
    <citation type="submission" date="2022-08" db="EMBL/GenBank/DDBJ databases">
        <title>Myroides zhujiangensis sp. nov., a novel bacterium isolated from sediment in the Pearl River Estuary.</title>
        <authorList>
            <person name="Cui L."/>
        </authorList>
    </citation>
    <scope>NUCLEOTIDE SEQUENCE [LARGE SCALE GENOMIC DNA]</scope>
    <source>
        <strain evidence="2 3">SCSIO 72103</strain>
    </source>
</reference>
<gene>
    <name evidence="2" type="ORF">NPX36_05470</name>
</gene>
<keyword evidence="1" id="KW-0732">Signal</keyword>
<dbReference type="EMBL" id="CP102382">
    <property type="protein sequence ID" value="UUV22490.1"/>
    <property type="molecule type" value="Genomic_DNA"/>
</dbReference>
<name>A0ABY5NV62_9FLAO</name>
<accession>A0ABY5NV62</accession>
<keyword evidence="3" id="KW-1185">Reference proteome</keyword>
<dbReference type="Proteomes" id="UP001317001">
    <property type="component" value="Chromosome"/>
</dbReference>
<evidence type="ECO:0000313" key="2">
    <source>
        <dbReference type="EMBL" id="UUV22490.1"/>
    </source>
</evidence>
<dbReference type="InterPro" id="IPR021958">
    <property type="entry name" value="DUF3575"/>
</dbReference>
<dbReference type="RefSeq" id="WP_257500407.1">
    <property type="nucleotide sequence ID" value="NZ_CP102382.1"/>
</dbReference>
<feature type="signal peptide" evidence="1">
    <location>
        <begin position="1"/>
        <end position="19"/>
    </location>
</feature>
<sequence length="249" mass="27647">MKKTILAAVFLFAAQLGMAQEQPVEEQKPEIENKNMVKLNLLALTAGNISLQYERLITPKTTVGATVNVMPSKGLPFSSSVESFVDDQTTSAQLKQISISSFSVTPEIRFYLGKEGYKGFYIAPFVRYGKYNVDLPVNYDYEGKEENIMVNGEVKAFSGGFAIGAQWRVYKDFYLDWMIMGPHFGSAKGTLEGKRSLNQSEQDAIRKSLSDLDIPVVDFDYEVNDSGAKAKLDGPWAGIRASIGIGYRF</sequence>
<proteinExistence type="predicted"/>
<dbReference type="Pfam" id="PF12099">
    <property type="entry name" value="DUF3575"/>
    <property type="match status" value="1"/>
</dbReference>
<evidence type="ECO:0000313" key="3">
    <source>
        <dbReference type="Proteomes" id="UP001317001"/>
    </source>
</evidence>
<feature type="chain" id="PRO_5045936303" evidence="1">
    <location>
        <begin position="20"/>
        <end position="249"/>
    </location>
</feature>